<proteinExistence type="predicted"/>
<keyword evidence="1" id="KW-0812">Transmembrane</keyword>
<reference evidence="2 3" key="1">
    <citation type="submission" date="2024-04" db="EMBL/GenBank/DDBJ databases">
        <title>Methanococcoides sp. LMO-2.</title>
        <authorList>
            <person name="Liang L."/>
        </authorList>
    </citation>
    <scope>NUCLEOTIDE SEQUENCE [LARGE SCALE GENOMIC DNA]</scope>
    <source>
        <strain evidence="2 3">LMO-2</strain>
    </source>
</reference>
<dbReference type="EMBL" id="JBCAUS010000007">
    <property type="protein sequence ID" value="MEL4306414.1"/>
    <property type="molecule type" value="Genomic_DNA"/>
</dbReference>
<dbReference type="InterPro" id="IPR002798">
    <property type="entry name" value="SpoIIM-like"/>
</dbReference>
<evidence type="ECO:0000313" key="3">
    <source>
        <dbReference type="Proteomes" id="UP001396646"/>
    </source>
</evidence>
<feature type="transmembrane region" description="Helical" evidence="1">
    <location>
        <begin position="198"/>
        <end position="225"/>
    </location>
</feature>
<dbReference type="RefSeq" id="WP_342128007.1">
    <property type="nucleotide sequence ID" value="NZ_JBCAUS010000007.1"/>
</dbReference>
<feature type="transmembrane region" description="Helical" evidence="1">
    <location>
        <begin position="20"/>
        <end position="44"/>
    </location>
</feature>
<keyword evidence="1" id="KW-1133">Transmembrane helix</keyword>
<feature type="transmembrane region" description="Helical" evidence="1">
    <location>
        <begin position="93"/>
        <end position="116"/>
    </location>
</feature>
<evidence type="ECO:0000313" key="2">
    <source>
        <dbReference type="EMBL" id="MEL4306414.1"/>
    </source>
</evidence>
<comment type="caution">
    <text evidence="2">The sequence shown here is derived from an EMBL/GenBank/DDBJ whole genome shotgun (WGS) entry which is preliminary data.</text>
</comment>
<keyword evidence="3" id="KW-1185">Reference proteome</keyword>
<gene>
    <name evidence="2" type="ORF">WOA13_11360</name>
</gene>
<dbReference type="Proteomes" id="UP001396646">
    <property type="component" value="Unassembled WGS sequence"/>
</dbReference>
<accession>A0ABU9KYN3</accession>
<protein>
    <submittedName>
        <fullName evidence="2">Stage II sporulation protein M</fullName>
    </submittedName>
</protein>
<name>A0ABU9KYN3_9EURY</name>
<evidence type="ECO:0000256" key="1">
    <source>
        <dbReference type="SAM" id="Phobius"/>
    </source>
</evidence>
<sequence>MKREESDRFKIKRRDVIWSVKLFILFAALAFVFSISVYVVAYFFSQPEASSSVVVPTAQAATSEIDVVNDAIVSTSAAATSKVDVGARYVGPIYSVFVFNTIAILVTAIGTGAITYSHRFAFREIMFRSRHPFYCRIISGLDKPSPIFLSFIRKTAARIYPEIRQYQTTEKKKDPNSIWKKCSYHGDDYRAVALMLPLIFPVLTLLLNGIIAGIVLALFLFNGILWGSQTAGLAGIFLGADFAFVYYLASISPHGIIELPVIFIATSLAYRFSRIHSEEIIRGNLFEAESYEDIKKDIKVIENVTRAYLRSVYMWKTFSIMIFLLLIAAYIEIQLTPQISGYVFKMVGLLSYNLI</sequence>
<keyword evidence="1" id="KW-0472">Membrane</keyword>
<dbReference type="Pfam" id="PF01944">
    <property type="entry name" value="SpoIIM"/>
    <property type="match status" value="1"/>
</dbReference>
<feature type="transmembrane region" description="Helical" evidence="1">
    <location>
        <begin position="313"/>
        <end position="331"/>
    </location>
</feature>
<organism evidence="2 3">
    <name type="scientific">Methanococcoides cohabitans</name>
    <dbReference type="NCBI Taxonomy" id="3136559"/>
    <lineage>
        <taxon>Archaea</taxon>
        <taxon>Methanobacteriati</taxon>
        <taxon>Methanobacteriota</taxon>
        <taxon>Stenosarchaea group</taxon>
        <taxon>Methanomicrobia</taxon>
        <taxon>Methanosarcinales</taxon>
        <taxon>Methanosarcinaceae</taxon>
        <taxon>Methanococcoides</taxon>
    </lineage>
</organism>